<dbReference type="InterPro" id="IPR006379">
    <property type="entry name" value="HAD-SF_hydro_IIB"/>
</dbReference>
<protein>
    <submittedName>
        <fullName evidence="1">Cof-like hydrolase</fullName>
    </submittedName>
</protein>
<dbReference type="PANTHER" id="PTHR10000">
    <property type="entry name" value="PHOSPHOSERINE PHOSPHATASE"/>
    <property type="match status" value="1"/>
</dbReference>
<comment type="caution">
    <text evidence="1">The sequence shown here is derived from an EMBL/GenBank/DDBJ whole genome shotgun (WGS) entry which is preliminary data.</text>
</comment>
<dbReference type="GO" id="GO:0000287">
    <property type="term" value="F:magnesium ion binding"/>
    <property type="evidence" value="ECO:0007669"/>
    <property type="project" value="TreeGrafter"/>
</dbReference>
<dbReference type="STRING" id="168384.SAMN05660368_03065"/>
<keyword evidence="2" id="KW-1185">Reference proteome</keyword>
<dbReference type="EMBL" id="ACCL02000025">
    <property type="protein sequence ID" value="EET58766.1"/>
    <property type="molecule type" value="Genomic_DNA"/>
</dbReference>
<dbReference type="GO" id="GO:0005829">
    <property type="term" value="C:cytosol"/>
    <property type="evidence" value="ECO:0007669"/>
    <property type="project" value="TreeGrafter"/>
</dbReference>
<dbReference type="PROSITE" id="PS01228">
    <property type="entry name" value="COF_1"/>
    <property type="match status" value="1"/>
</dbReference>
<dbReference type="Pfam" id="PF08282">
    <property type="entry name" value="Hydrolase_3"/>
    <property type="match status" value="1"/>
</dbReference>
<dbReference type="NCBIfam" id="TIGR00099">
    <property type="entry name" value="Cof-subfamily"/>
    <property type="match status" value="1"/>
</dbReference>
<dbReference type="PANTHER" id="PTHR10000:SF8">
    <property type="entry name" value="HAD SUPERFAMILY HYDROLASE-LIKE, TYPE 3"/>
    <property type="match status" value="1"/>
</dbReference>
<sequence length="277" mass="30861">MMHDKKILFLDLDGTLLNDEKEITPGNMAAIREALRQGHKIVITSGRATISALKFAKKMSLTSEGCYAITYNGACIYDLCHQKPIYRKTLAKDIVRYLLEAAEKAGLYAHTYTRSAVLSAHNTRELLSYTTATTMDYLIVEDVCQALPEEPEKVIIINLDEPQRLHDFQKSLAGWAEGKADSFFSCPNYLEYMPVGVSKGSAVRIFCDMFDIPPENTISAGDADNDIPMLEATHISAIMKNADASMRAHGNYVTEHDNNHDAVAEIIYKFILTNGEN</sequence>
<dbReference type="AlphaFoldDB" id="C6LKM9"/>
<dbReference type="Gene3D" id="3.40.50.1000">
    <property type="entry name" value="HAD superfamily/HAD-like"/>
    <property type="match status" value="1"/>
</dbReference>
<name>C6LKM9_9FIRM</name>
<organism evidence="1 2">
    <name type="scientific">Marvinbryantia formatexigens DSM 14469</name>
    <dbReference type="NCBI Taxonomy" id="478749"/>
    <lineage>
        <taxon>Bacteria</taxon>
        <taxon>Bacillati</taxon>
        <taxon>Bacillota</taxon>
        <taxon>Clostridia</taxon>
        <taxon>Lachnospirales</taxon>
        <taxon>Lachnospiraceae</taxon>
        <taxon>Marvinbryantia</taxon>
    </lineage>
</organism>
<reference evidence="1" key="1">
    <citation type="submission" date="2009-07" db="EMBL/GenBank/DDBJ databases">
        <authorList>
            <person name="Weinstock G."/>
            <person name="Sodergren E."/>
            <person name="Clifton S."/>
            <person name="Fulton L."/>
            <person name="Fulton B."/>
            <person name="Courtney L."/>
            <person name="Fronick C."/>
            <person name="Harrison M."/>
            <person name="Strong C."/>
            <person name="Farmer C."/>
            <person name="Delahaunty K."/>
            <person name="Markovic C."/>
            <person name="Hall O."/>
            <person name="Minx P."/>
            <person name="Tomlinson C."/>
            <person name="Mitreva M."/>
            <person name="Nelson J."/>
            <person name="Hou S."/>
            <person name="Wollam A."/>
            <person name="Pepin K.H."/>
            <person name="Johnson M."/>
            <person name="Bhonagiri V."/>
            <person name="Nash W.E."/>
            <person name="Warren W."/>
            <person name="Chinwalla A."/>
            <person name="Mardis E.R."/>
            <person name="Wilson R.K."/>
        </authorList>
    </citation>
    <scope>NUCLEOTIDE SEQUENCE [LARGE SCALE GENOMIC DNA]</scope>
    <source>
        <strain evidence="1">DSM 14469</strain>
    </source>
</reference>
<dbReference type="SFLD" id="SFLDS00003">
    <property type="entry name" value="Haloacid_Dehalogenase"/>
    <property type="match status" value="1"/>
</dbReference>
<dbReference type="eggNOG" id="COG0561">
    <property type="taxonomic scope" value="Bacteria"/>
</dbReference>
<dbReference type="Gene3D" id="3.30.1240.10">
    <property type="match status" value="1"/>
</dbReference>
<dbReference type="GO" id="GO:0016791">
    <property type="term" value="F:phosphatase activity"/>
    <property type="evidence" value="ECO:0007669"/>
    <property type="project" value="UniProtKB-ARBA"/>
</dbReference>
<proteinExistence type="predicted"/>
<gene>
    <name evidence="1" type="ORF">BRYFOR_09225</name>
</gene>
<dbReference type="NCBIfam" id="TIGR01484">
    <property type="entry name" value="HAD-SF-IIB"/>
    <property type="match status" value="1"/>
</dbReference>
<evidence type="ECO:0000313" key="1">
    <source>
        <dbReference type="EMBL" id="EET58766.1"/>
    </source>
</evidence>
<dbReference type="InterPro" id="IPR000150">
    <property type="entry name" value="Cof"/>
</dbReference>
<dbReference type="OrthoDB" id="9781413at2"/>
<dbReference type="InterPro" id="IPR023214">
    <property type="entry name" value="HAD_sf"/>
</dbReference>
<dbReference type="SFLD" id="SFLDG01140">
    <property type="entry name" value="C2.B:_Phosphomannomutase_and_P"/>
    <property type="match status" value="1"/>
</dbReference>
<dbReference type="RefSeq" id="WP_006863978.1">
    <property type="nucleotide sequence ID" value="NZ_ACCL02000025.1"/>
</dbReference>
<accession>C6LKM9</accession>
<dbReference type="CDD" id="cd07516">
    <property type="entry name" value="HAD_Pase"/>
    <property type="match status" value="1"/>
</dbReference>
<dbReference type="InterPro" id="IPR036412">
    <property type="entry name" value="HAD-like_sf"/>
</dbReference>
<evidence type="ECO:0000313" key="2">
    <source>
        <dbReference type="Proteomes" id="UP000005561"/>
    </source>
</evidence>
<dbReference type="SUPFAM" id="SSF56784">
    <property type="entry name" value="HAD-like"/>
    <property type="match status" value="1"/>
</dbReference>
<dbReference type="Proteomes" id="UP000005561">
    <property type="component" value="Unassembled WGS sequence"/>
</dbReference>